<name>A0ABW7SLN6_9ACTN</name>
<proteinExistence type="predicted"/>
<evidence type="ECO:0000313" key="2">
    <source>
        <dbReference type="Proteomes" id="UP001611075"/>
    </source>
</evidence>
<dbReference type="RefSeq" id="WP_396679205.1">
    <property type="nucleotide sequence ID" value="NZ_JBIRPU010000007.1"/>
</dbReference>
<accession>A0ABW7SLN6</accession>
<gene>
    <name evidence="1" type="ORF">ACH4OY_13135</name>
</gene>
<dbReference type="Proteomes" id="UP001611075">
    <property type="component" value="Unassembled WGS sequence"/>
</dbReference>
<sequence length="89" mass="9469">MDARCPHKPYSMEGARLVGDAVESCHKISHSQELTSPLVAVVLVIAMALEGYALRTAVKEAESLTGAVALYELLGFTTASRSMTLGKAF</sequence>
<protein>
    <submittedName>
        <fullName evidence="1">Uncharacterized protein</fullName>
    </submittedName>
</protein>
<keyword evidence="2" id="KW-1185">Reference proteome</keyword>
<comment type="caution">
    <text evidence="1">The sequence shown here is derived from an EMBL/GenBank/DDBJ whole genome shotgun (WGS) entry which is preliminary data.</text>
</comment>
<evidence type="ECO:0000313" key="1">
    <source>
        <dbReference type="EMBL" id="MFI0793617.1"/>
    </source>
</evidence>
<dbReference type="EMBL" id="JBIRPU010000007">
    <property type="protein sequence ID" value="MFI0793617.1"/>
    <property type="molecule type" value="Genomic_DNA"/>
</dbReference>
<reference evidence="1 2" key="1">
    <citation type="submission" date="2024-10" db="EMBL/GenBank/DDBJ databases">
        <title>The Natural Products Discovery Center: Release of the First 8490 Sequenced Strains for Exploring Actinobacteria Biosynthetic Diversity.</title>
        <authorList>
            <person name="Kalkreuter E."/>
            <person name="Kautsar S.A."/>
            <person name="Yang D."/>
            <person name="Bader C.D."/>
            <person name="Teijaro C.N."/>
            <person name="Fluegel L."/>
            <person name="Davis C.M."/>
            <person name="Simpson J.R."/>
            <person name="Lauterbach L."/>
            <person name="Steele A.D."/>
            <person name="Gui C."/>
            <person name="Meng S."/>
            <person name="Li G."/>
            <person name="Viehrig K."/>
            <person name="Ye F."/>
            <person name="Su P."/>
            <person name="Kiefer A.F."/>
            <person name="Nichols A."/>
            <person name="Cepeda A.J."/>
            <person name="Yan W."/>
            <person name="Fan B."/>
            <person name="Jiang Y."/>
            <person name="Adhikari A."/>
            <person name="Zheng C.-J."/>
            <person name="Schuster L."/>
            <person name="Cowan T.M."/>
            <person name="Smanski M.J."/>
            <person name="Chevrette M.G."/>
            <person name="De Carvalho L.P.S."/>
            <person name="Shen B."/>
        </authorList>
    </citation>
    <scope>NUCLEOTIDE SEQUENCE [LARGE SCALE GENOMIC DNA]</scope>
    <source>
        <strain evidence="1 2">NPDC021253</strain>
    </source>
</reference>
<organism evidence="1 2">
    <name type="scientific">Micromonospora rubida</name>
    <dbReference type="NCBI Taxonomy" id="2697657"/>
    <lineage>
        <taxon>Bacteria</taxon>
        <taxon>Bacillati</taxon>
        <taxon>Actinomycetota</taxon>
        <taxon>Actinomycetes</taxon>
        <taxon>Micromonosporales</taxon>
        <taxon>Micromonosporaceae</taxon>
        <taxon>Micromonospora</taxon>
    </lineage>
</organism>